<reference evidence="1 2" key="1">
    <citation type="submission" date="2020-04" db="EMBL/GenBank/DDBJ databases">
        <authorList>
            <person name="De Canck E."/>
        </authorList>
    </citation>
    <scope>NUCLEOTIDE SEQUENCE [LARGE SCALE GENOMIC DNA]</scope>
    <source>
        <strain evidence="1 2">LMG 28138</strain>
    </source>
</reference>
<dbReference type="AlphaFoldDB" id="A0A6S7BBG5"/>
<sequence>MTLDESEQVETLLIEWHRWQSSYFPALGAGRCDPTCREYRSGNQWLDAKERAEIADAKIWKANSEIVEVCVDTLTWQHRAAIQVSMKNKRVGVSVWGNARLSAEESHRLYQEAKDLLFPMLFSRGLIKPEPIVKSVGGSASSAVSMAWRGVHE</sequence>
<evidence type="ECO:0000313" key="2">
    <source>
        <dbReference type="Proteomes" id="UP000494115"/>
    </source>
</evidence>
<name>A0A6S7BBG5_9BURK</name>
<gene>
    <name evidence="1" type="ORF">LMG28138_01805</name>
</gene>
<dbReference type="EMBL" id="CADIKM010000006">
    <property type="protein sequence ID" value="CAB3784417.1"/>
    <property type="molecule type" value="Genomic_DNA"/>
</dbReference>
<dbReference type="RefSeq" id="WP_175104412.1">
    <property type="nucleotide sequence ID" value="NZ_CADIKM010000006.1"/>
</dbReference>
<organism evidence="1 2">
    <name type="scientific">Pararobbsia alpina</name>
    <dbReference type="NCBI Taxonomy" id="621374"/>
    <lineage>
        <taxon>Bacteria</taxon>
        <taxon>Pseudomonadati</taxon>
        <taxon>Pseudomonadota</taxon>
        <taxon>Betaproteobacteria</taxon>
        <taxon>Burkholderiales</taxon>
        <taxon>Burkholderiaceae</taxon>
        <taxon>Pararobbsia</taxon>
    </lineage>
</organism>
<evidence type="ECO:0000313" key="1">
    <source>
        <dbReference type="EMBL" id="CAB3784417.1"/>
    </source>
</evidence>
<keyword evidence="2" id="KW-1185">Reference proteome</keyword>
<protein>
    <submittedName>
        <fullName evidence="1">Uncharacterized protein</fullName>
    </submittedName>
</protein>
<accession>A0A6S7BBG5</accession>
<dbReference type="Proteomes" id="UP000494115">
    <property type="component" value="Unassembled WGS sequence"/>
</dbReference>
<proteinExistence type="predicted"/>